<reference evidence="2" key="1">
    <citation type="journal article" date="2023" name="Insect Mol. Biol.">
        <title>Genome sequencing provides insights into the evolution of gene families encoding plant cell wall-degrading enzymes in longhorned beetles.</title>
        <authorList>
            <person name="Shin N.R."/>
            <person name="Okamura Y."/>
            <person name="Kirsch R."/>
            <person name="Pauchet Y."/>
        </authorList>
    </citation>
    <scope>NUCLEOTIDE SEQUENCE</scope>
    <source>
        <strain evidence="2">MMC_N1</strain>
    </source>
</reference>
<feature type="compositionally biased region" description="Polar residues" evidence="1">
    <location>
        <begin position="51"/>
        <end position="68"/>
    </location>
</feature>
<gene>
    <name evidence="2" type="ORF">NQ317_005271</name>
</gene>
<feature type="non-terminal residue" evidence="2">
    <location>
        <position position="227"/>
    </location>
</feature>
<sequence length="227" mass="24935">MRQLNAVMIPQLDSSENGALPMIVSLNSIVGQCNDNTAMDRLQQVLQFVETQTRNQSSSDGQTTSNQDESQENHLMTLKSFSETENDGNDRVQIKMEQTEVGNIETSRHQGEPLVEEGNSSNEPCAYENCVNTINEVYAAKCVNLNERNESFGANNVDILNEERRCSNNDACVVGETDIVGNGECLQLGQCAKESSHQLFSVRNDLGCGETNSVQCTSGDPVMRSDD</sequence>
<protein>
    <submittedName>
        <fullName evidence="2">Uncharacterized protein</fullName>
    </submittedName>
</protein>
<comment type="caution">
    <text evidence="2">The sequence shown here is derived from an EMBL/GenBank/DDBJ whole genome shotgun (WGS) entry which is preliminary data.</text>
</comment>
<organism evidence="2 3">
    <name type="scientific">Molorchus minor</name>
    <dbReference type="NCBI Taxonomy" id="1323400"/>
    <lineage>
        <taxon>Eukaryota</taxon>
        <taxon>Metazoa</taxon>
        <taxon>Ecdysozoa</taxon>
        <taxon>Arthropoda</taxon>
        <taxon>Hexapoda</taxon>
        <taxon>Insecta</taxon>
        <taxon>Pterygota</taxon>
        <taxon>Neoptera</taxon>
        <taxon>Endopterygota</taxon>
        <taxon>Coleoptera</taxon>
        <taxon>Polyphaga</taxon>
        <taxon>Cucujiformia</taxon>
        <taxon>Chrysomeloidea</taxon>
        <taxon>Cerambycidae</taxon>
        <taxon>Lamiinae</taxon>
        <taxon>Monochamini</taxon>
        <taxon>Molorchus</taxon>
    </lineage>
</organism>
<proteinExistence type="predicted"/>
<dbReference type="Proteomes" id="UP001162164">
    <property type="component" value="Unassembled WGS sequence"/>
</dbReference>
<dbReference type="EMBL" id="JAPWTJ010000099">
    <property type="protein sequence ID" value="KAJ8982954.1"/>
    <property type="molecule type" value="Genomic_DNA"/>
</dbReference>
<evidence type="ECO:0000313" key="3">
    <source>
        <dbReference type="Proteomes" id="UP001162164"/>
    </source>
</evidence>
<feature type="region of interest" description="Disordered" evidence="1">
    <location>
        <begin position="51"/>
        <end position="71"/>
    </location>
</feature>
<accession>A0ABQ9JXY7</accession>
<evidence type="ECO:0000256" key="1">
    <source>
        <dbReference type="SAM" id="MobiDB-lite"/>
    </source>
</evidence>
<keyword evidence="3" id="KW-1185">Reference proteome</keyword>
<name>A0ABQ9JXY7_9CUCU</name>
<evidence type="ECO:0000313" key="2">
    <source>
        <dbReference type="EMBL" id="KAJ8982954.1"/>
    </source>
</evidence>